<sequence length="500" mass="55986">MSNSESEPGLVEDASMMLYVTILTNTIQLITTGGLIERWETREAARRKITKAKGVYSPRTMQGCSAHTVFRSAIIRTITTMRPAIARVHPEIDWSVPMTKFMNSLASQLWGELDKYPEVQRACLRVAQQRFVQKMASEVSMMCQTDELATTFSPSVSLSQEYIPRSRFIQHYNHRSKEAELREVNAPDSKSLPSSPSTRQTTTGKTGSSQTLRRRADIPKPQIMAGDYNMVESSQDRLPANLSDTDMSAKFQELVTYLNLVDGWRETNPRSFNPTWIYTSERLFAKSRNWRIRGACWCQGSDHLPVYVDAVNPAMPIVGDGRWTMGVHHLRIKSLVSKIVETGKETLREADDLITHARDPAHHVQHIYQDWKDGVGAESREQARAEGQKRERVIKGLEKDRAAAIQRAKDAETARLEAEREQPDNVPPDSGANAATMHWSPTPPPAAARRPPLADSGQKASQRQTIAVLHRATNCWTCASAPPDSLRTPVPSAVRPADGH</sequence>
<dbReference type="Proteomes" id="UP000077266">
    <property type="component" value="Unassembled WGS sequence"/>
</dbReference>
<evidence type="ECO:0000313" key="3">
    <source>
        <dbReference type="Proteomes" id="UP000077266"/>
    </source>
</evidence>
<gene>
    <name evidence="2" type="ORF">EXIGLDRAFT_705787</name>
</gene>
<feature type="compositionally biased region" description="Low complexity" evidence="1">
    <location>
        <begin position="195"/>
        <end position="211"/>
    </location>
</feature>
<accession>A0A165B9U6</accession>
<dbReference type="SUPFAM" id="SSF56219">
    <property type="entry name" value="DNase I-like"/>
    <property type="match status" value="1"/>
</dbReference>
<feature type="compositionally biased region" description="Basic and acidic residues" evidence="1">
    <location>
        <begin position="404"/>
        <end position="423"/>
    </location>
</feature>
<dbReference type="InParanoid" id="A0A165B9U6"/>
<evidence type="ECO:0000313" key="2">
    <source>
        <dbReference type="EMBL" id="KZV80150.1"/>
    </source>
</evidence>
<evidence type="ECO:0008006" key="4">
    <source>
        <dbReference type="Google" id="ProtNLM"/>
    </source>
</evidence>
<protein>
    <recommendedName>
        <fullName evidence="4">Endonuclease/exonuclease/phosphatase domain-containing protein</fullName>
    </recommendedName>
</protein>
<dbReference type="Gene3D" id="3.60.10.10">
    <property type="entry name" value="Endonuclease/exonuclease/phosphatase"/>
    <property type="match status" value="1"/>
</dbReference>
<keyword evidence="3" id="KW-1185">Reference proteome</keyword>
<reference evidence="2 3" key="1">
    <citation type="journal article" date="2016" name="Mol. Biol. Evol.">
        <title>Comparative Genomics of Early-Diverging Mushroom-Forming Fungi Provides Insights into the Origins of Lignocellulose Decay Capabilities.</title>
        <authorList>
            <person name="Nagy L.G."/>
            <person name="Riley R."/>
            <person name="Tritt A."/>
            <person name="Adam C."/>
            <person name="Daum C."/>
            <person name="Floudas D."/>
            <person name="Sun H."/>
            <person name="Yadav J.S."/>
            <person name="Pangilinan J."/>
            <person name="Larsson K.H."/>
            <person name="Matsuura K."/>
            <person name="Barry K."/>
            <person name="Labutti K."/>
            <person name="Kuo R."/>
            <person name="Ohm R.A."/>
            <person name="Bhattacharya S.S."/>
            <person name="Shirouzu T."/>
            <person name="Yoshinaga Y."/>
            <person name="Martin F.M."/>
            <person name="Grigoriev I.V."/>
            <person name="Hibbett D.S."/>
        </authorList>
    </citation>
    <scope>NUCLEOTIDE SEQUENCE [LARGE SCALE GENOMIC DNA]</scope>
    <source>
        <strain evidence="2 3">HHB12029</strain>
    </source>
</reference>
<feature type="region of interest" description="Disordered" evidence="1">
    <location>
        <begin position="404"/>
        <end position="464"/>
    </location>
</feature>
<dbReference type="InterPro" id="IPR036691">
    <property type="entry name" value="Endo/exonu/phosph_ase_sf"/>
</dbReference>
<feature type="region of interest" description="Disordered" evidence="1">
    <location>
        <begin position="378"/>
        <end position="397"/>
    </location>
</feature>
<evidence type="ECO:0000256" key="1">
    <source>
        <dbReference type="SAM" id="MobiDB-lite"/>
    </source>
</evidence>
<feature type="region of interest" description="Disordered" evidence="1">
    <location>
        <begin position="479"/>
        <end position="500"/>
    </location>
</feature>
<dbReference type="OrthoDB" id="3264871at2759"/>
<feature type="region of interest" description="Disordered" evidence="1">
    <location>
        <begin position="179"/>
        <end position="219"/>
    </location>
</feature>
<organism evidence="2 3">
    <name type="scientific">Exidia glandulosa HHB12029</name>
    <dbReference type="NCBI Taxonomy" id="1314781"/>
    <lineage>
        <taxon>Eukaryota</taxon>
        <taxon>Fungi</taxon>
        <taxon>Dikarya</taxon>
        <taxon>Basidiomycota</taxon>
        <taxon>Agaricomycotina</taxon>
        <taxon>Agaricomycetes</taxon>
        <taxon>Auriculariales</taxon>
        <taxon>Exidiaceae</taxon>
        <taxon>Exidia</taxon>
    </lineage>
</organism>
<dbReference type="AlphaFoldDB" id="A0A165B9U6"/>
<dbReference type="EMBL" id="KV426516">
    <property type="protein sequence ID" value="KZV80150.1"/>
    <property type="molecule type" value="Genomic_DNA"/>
</dbReference>
<name>A0A165B9U6_EXIGL</name>
<proteinExistence type="predicted"/>